<dbReference type="Proteomes" id="UP001596548">
    <property type="component" value="Unassembled WGS sequence"/>
</dbReference>
<keyword evidence="2" id="KW-1185">Reference proteome</keyword>
<proteinExistence type="predicted"/>
<protein>
    <submittedName>
        <fullName evidence="1">Uncharacterized protein</fullName>
    </submittedName>
</protein>
<sequence length="94" mass="10420">MTNAVVFVQPDRFEVNAARCLDYCAVRRYAVAGLICGDWPAALRMLKDGLASVIVVSSPAQLDPDREPRVEVVPKRLNSRRHATRPVARMATLT</sequence>
<evidence type="ECO:0000313" key="1">
    <source>
        <dbReference type="EMBL" id="MFC7279783.1"/>
    </source>
</evidence>
<name>A0ABW2I4K4_9ACTN</name>
<reference evidence="2" key="1">
    <citation type="journal article" date="2019" name="Int. J. Syst. Evol. Microbiol.">
        <title>The Global Catalogue of Microorganisms (GCM) 10K type strain sequencing project: providing services to taxonomists for standard genome sequencing and annotation.</title>
        <authorList>
            <consortium name="The Broad Institute Genomics Platform"/>
            <consortium name="The Broad Institute Genome Sequencing Center for Infectious Disease"/>
            <person name="Wu L."/>
            <person name="Ma J."/>
        </authorList>
    </citation>
    <scope>NUCLEOTIDE SEQUENCE [LARGE SCALE GENOMIC DNA]</scope>
    <source>
        <strain evidence="2">XZYJT-10</strain>
    </source>
</reference>
<evidence type="ECO:0000313" key="2">
    <source>
        <dbReference type="Proteomes" id="UP001596548"/>
    </source>
</evidence>
<dbReference type="RefSeq" id="WP_378977439.1">
    <property type="nucleotide sequence ID" value="NZ_JBHTBJ010000060.1"/>
</dbReference>
<comment type="caution">
    <text evidence="1">The sequence shown here is derived from an EMBL/GenBank/DDBJ whole genome shotgun (WGS) entry which is preliminary data.</text>
</comment>
<gene>
    <name evidence="1" type="ORF">ACFQS1_37985</name>
</gene>
<dbReference type="EMBL" id="JBHTBJ010000060">
    <property type="protein sequence ID" value="MFC7279783.1"/>
    <property type="molecule type" value="Genomic_DNA"/>
</dbReference>
<organism evidence="1 2">
    <name type="scientific">Paractinoplanes rhizophilus</name>
    <dbReference type="NCBI Taxonomy" id="1416877"/>
    <lineage>
        <taxon>Bacteria</taxon>
        <taxon>Bacillati</taxon>
        <taxon>Actinomycetota</taxon>
        <taxon>Actinomycetes</taxon>
        <taxon>Micromonosporales</taxon>
        <taxon>Micromonosporaceae</taxon>
        <taxon>Paractinoplanes</taxon>
    </lineage>
</organism>
<accession>A0ABW2I4K4</accession>